<protein>
    <submittedName>
        <fullName evidence="2">Uncharacterized protein</fullName>
    </submittedName>
</protein>
<feature type="compositionally biased region" description="Pro residues" evidence="1">
    <location>
        <begin position="569"/>
        <end position="578"/>
    </location>
</feature>
<evidence type="ECO:0000313" key="3">
    <source>
        <dbReference type="Proteomes" id="UP000076727"/>
    </source>
</evidence>
<feature type="region of interest" description="Disordered" evidence="1">
    <location>
        <begin position="173"/>
        <end position="196"/>
    </location>
</feature>
<feature type="compositionally biased region" description="Polar residues" evidence="1">
    <location>
        <begin position="150"/>
        <end position="165"/>
    </location>
</feature>
<feature type="region of interest" description="Disordered" evidence="1">
    <location>
        <begin position="527"/>
        <end position="583"/>
    </location>
</feature>
<gene>
    <name evidence="2" type="ORF">DAEQUDRAFT_761047</name>
</gene>
<dbReference type="AlphaFoldDB" id="A0A165ULC9"/>
<organism evidence="2 3">
    <name type="scientific">Daedalea quercina L-15889</name>
    <dbReference type="NCBI Taxonomy" id="1314783"/>
    <lineage>
        <taxon>Eukaryota</taxon>
        <taxon>Fungi</taxon>
        <taxon>Dikarya</taxon>
        <taxon>Basidiomycota</taxon>
        <taxon>Agaricomycotina</taxon>
        <taxon>Agaricomycetes</taxon>
        <taxon>Polyporales</taxon>
        <taxon>Fomitopsis</taxon>
    </lineage>
</organism>
<feature type="compositionally biased region" description="Pro residues" evidence="1">
    <location>
        <begin position="396"/>
        <end position="416"/>
    </location>
</feature>
<keyword evidence="3" id="KW-1185">Reference proteome</keyword>
<feature type="region of interest" description="Disordered" evidence="1">
    <location>
        <begin position="390"/>
        <end position="418"/>
    </location>
</feature>
<dbReference type="EMBL" id="KV429032">
    <property type="protein sequence ID" value="KZT75085.1"/>
    <property type="molecule type" value="Genomic_DNA"/>
</dbReference>
<evidence type="ECO:0000313" key="2">
    <source>
        <dbReference type="EMBL" id="KZT75085.1"/>
    </source>
</evidence>
<name>A0A165ULC9_9APHY</name>
<dbReference type="OrthoDB" id="2626014at2759"/>
<accession>A0A165ULC9</accession>
<evidence type="ECO:0000256" key="1">
    <source>
        <dbReference type="SAM" id="MobiDB-lite"/>
    </source>
</evidence>
<dbReference type="Proteomes" id="UP000076727">
    <property type="component" value="Unassembled WGS sequence"/>
</dbReference>
<reference evidence="2 3" key="1">
    <citation type="journal article" date="2016" name="Mol. Biol. Evol.">
        <title>Comparative Genomics of Early-Diverging Mushroom-Forming Fungi Provides Insights into the Origins of Lignocellulose Decay Capabilities.</title>
        <authorList>
            <person name="Nagy L.G."/>
            <person name="Riley R."/>
            <person name="Tritt A."/>
            <person name="Adam C."/>
            <person name="Daum C."/>
            <person name="Floudas D."/>
            <person name="Sun H."/>
            <person name="Yadav J.S."/>
            <person name="Pangilinan J."/>
            <person name="Larsson K.H."/>
            <person name="Matsuura K."/>
            <person name="Barry K."/>
            <person name="Labutti K."/>
            <person name="Kuo R."/>
            <person name="Ohm R.A."/>
            <person name="Bhattacharya S.S."/>
            <person name="Shirouzu T."/>
            <person name="Yoshinaga Y."/>
            <person name="Martin F.M."/>
            <person name="Grigoriev I.V."/>
            <person name="Hibbett D.S."/>
        </authorList>
    </citation>
    <scope>NUCLEOTIDE SEQUENCE [LARGE SCALE GENOMIC DNA]</scope>
    <source>
        <strain evidence="2 3">L-15889</strain>
    </source>
</reference>
<feature type="region of interest" description="Disordered" evidence="1">
    <location>
        <begin position="433"/>
        <end position="453"/>
    </location>
</feature>
<feature type="region of interest" description="Disordered" evidence="1">
    <location>
        <begin position="146"/>
        <end position="165"/>
    </location>
</feature>
<dbReference type="STRING" id="1314783.A0A165ULC9"/>
<proteinExistence type="predicted"/>
<feature type="compositionally biased region" description="Low complexity" evidence="1">
    <location>
        <begin position="19"/>
        <end position="35"/>
    </location>
</feature>
<feature type="region of interest" description="Disordered" evidence="1">
    <location>
        <begin position="117"/>
        <end position="139"/>
    </location>
</feature>
<feature type="region of interest" description="Disordered" evidence="1">
    <location>
        <begin position="1"/>
        <end position="67"/>
    </location>
</feature>
<sequence length="789" mass="87247">MHSSGHRTPSRLAPSLPGSLRASAKLLASSSSTALTPFTGHHRRPPPPARALPSLPEETCTRPPSWSDEFEQISYDEFRRTLLLADPSFAFPTTDYQAQSSILSRSRDSLKKLSRLSLKRPRRTSERSRAPSQTYCPPQVERSAFVSASPPHSISPTSPLRSSIDTAPVEDTTSAFYDEDPFRKVESPTDYDFPEPRSSLQAVLEDPEPHNDSHRNLAPCPSSVTLVSERNSIRSSRPLKRLKSLSKLHIFGSRKSTTNDRQFSLPDPLPSHPVVAEVVTDYLPELSFDHFDFAPVVEVDEEEEELIAPPVPPKEPQTPVQAVQQIEPQLSKYISHLQVYRYERVDPRDLTASARTSTVIGYSPVASPLPPPSPSWLSRNVKDLEFYAEREAASQVPPPSPDPIPIPPPSPRPLPILPRSLLPVRSRTSLAESQSCANDCPDVPESPRSTSSSVTLFVRSNAASPVRSSFHARSRPPSTASAANRLSVIHYRPSLTDPVNARFLIALSSLLPGPAHSQRSSLNAVFFADAPGPQPPLTPTDSQPPHSDHAAPALPESSDARLSRTLHPAAPPQKPPKPSLRIFIPNQSPSQEHCSAAEQLSIPAHLLAAIRDPSLISAMTTAYNKPNDTVDWGEDYDYSGFEWFKDPPPRPEPAPPPAVPEMPDQAAMHQNAMFDFALKSAPNVLYAKYKQYGQLGVLAWSSEFSEMIDALKLLGFEGNMFVATRTQALRTCEEIVKLLKTNLKVEMQIIILYLCNQVARLRRFLDGDHQWNDYPETTFPIDPYKHGAD</sequence>